<protein>
    <submittedName>
        <fullName evidence="3">Protein CURVATURE THYLAKOID 1D, chloroplastic-like isoform X1</fullName>
    </submittedName>
</protein>
<accession>A0A6P6BA45</accession>
<dbReference type="RefSeq" id="XP_022773886.1">
    <property type="nucleotide sequence ID" value="XM_022918151.1"/>
</dbReference>
<gene>
    <name evidence="3" type="primary">LOC111316141</name>
</gene>
<dbReference type="GO" id="GO:0009535">
    <property type="term" value="C:chloroplast thylakoid membrane"/>
    <property type="evidence" value="ECO:0007669"/>
    <property type="project" value="TreeGrafter"/>
</dbReference>
<dbReference type="GeneID" id="111316141"/>
<dbReference type="InterPro" id="IPR033344">
    <property type="entry name" value="CURT1"/>
</dbReference>
<keyword evidence="1" id="KW-0812">Transmembrane</keyword>
<dbReference type="PANTHER" id="PTHR33222:SF2">
    <property type="entry name" value="PROTEIN CURVATURE THYLAKOID 1D, CHLOROPLASTIC"/>
    <property type="match status" value="1"/>
</dbReference>
<evidence type="ECO:0000256" key="1">
    <source>
        <dbReference type="SAM" id="Phobius"/>
    </source>
</evidence>
<organism evidence="2 3">
    <name type="scientific">Durio zibethinus</name>
    <name type="common">Durian</name>
    <dbReference type="NCBI Taxonomy" id="66656"/>
    <lineage>
        <taxon>Eukaryota</taxon>
        <taxon>Viridiplantae</taxon>
        <taxon>Streptophyta</taxon>
        <taxon>Embryophyta</taxon>
        <taxon>Tracheophyta</taxon>
        <taxon>Spermatophyta</taxon>
        <taxon>Magnoliopsida</taxon>
        <taxon>eudicotyledons</taxon>
        <taxon>Gunneridae</taxon>
        <taxon>Pentapetalae</taxon>
        <taxon>rosids</taxon>
        <taxon>malvids</taxon>
        <taxon>Malvales</taxon>
        <taxon>Malvaceae</taxon>
        <taxon>Helicteroideae</taxon>
        <taxon>Durio</taxon>
    </lineage>
</organism>
<evidence type="ECO:0000313" key="2">
    <source>
        <dbReference type="Proteomes" id="UP000515121"/>
    </source>
</evidence>
<proteinExistence type="predicted"/>
<feature type="transmembrane region" description="Helical" evidence="1">
    <location>
        <begin position="55"/>
        <end position="76"/>
    </location>
</feature>
<dbReference type="PANTHER" id="PTHR33222">
    <property type="match status" value="1"/>
</dbReference>
<dbReference type="KEGG" id="dzi:111316141"/>
<reference evidence="3" key="1">
    <citation type="submission" date="2025-08" db="UniProtKB">
        <authorList>
            <consortium name="RefSeq"/>
        </authorList>
    </citation>
    <scope>IDENTIFICATION</scope>
    <source>
        <tissue evidence="3">Fruit stalk</tissue>
    </source>
</reference>
<sequence>MATWEEVSAVGKKVYNEKLPAEEPKEESAANEESQMFEFLEKLDVKLEAEDAYSIILYGTGALVALWLASAVVGSIDSLPLVHFKCEL</sequence>
<dbReference type="Proteomes" id="UP000515121">
    <property type="component" value="Unplaced"/>
</dbReference>
<keyword evidence="2" id="KW-1185">Reference proteome</keyword>
<dbReference type="AlphaFoldDB" id="A0A6P6BA45"/>
<evidence type="ECO:0000313" key="3">
    <source>
        <dbReference type="RefSeq" id="XP_022773886.1"/>
    </source>
</evidence>
<name>A0A6P6BA45_DURZI</name>
<keyword evidence="1" id="KW-1133">Transmembrane helix</keyword>
<keyword evidence="1" id="KW-0472">Membrane</keyword>